<organism evidence="2 3">
    <name type="scientific">Coprinopsis cinerea (strain Okayama-7 / 130 / ATCC MYA-4618 / FGSC 9003)</name>
    <name type="common">Inky cap fungus</name>
    <name type="synonym">Hormographiella aspergillata</name>
    <dbReference type="NCBI Taxonomy" id="240176"/>
    <lineage>
        <taxon>Eukaryota</taxon>
        <taxon>Fungi</taxon>
        <taxon>Dikarya</taxon>
        <taxon>Basidiomycota</taxon>
        <taxon>Agaricomycotina</taxon>
        <taxon>Agaricomycetes</taxon>
        <taxon>Agaricomycetidae</taxon>
        <taxon>Agaricales</taxon>
        <taxon>Agaricineae</taxon>
        <taxon>Psathyrellaceae</taxon>
        <taxon>Coprinopsis</taxon>
    </lineage>
</organism>
<evidence type="ECO:0000256" key="1">
    <source>
        <dbReference type="SAM" id="MobiDB-lite"/>
    </source>
</evidence>
<dbReference type="Gene3D" id="3.40.50.1820">
    <property type="entry name" value="alpha/beta hydrolase"/>
    <property type="match status" value="1"/>
</dbReference>
<dbReference type="Proteomes" id="UP000001861">
    <property type="component" value="Unassembled WGS sequence"/>
</dbReference>
<dbReference type="AlphaFoldDB" id="A8PEQ9"/>
<feature type="region of interest" description="Disordered" evidence="1">
    <location>
        <begin position="23"/>
        <end position="45"/>
    </location>
</feature>
<dbReference type="EMBL" id="AACS02000008">
    <property type="protein sequence ID" value="EAU80876.2"/>
    <property type="molecule type" value="Genomic_DNA"/>
</dbReference>
<reference evidence="2 3" key="1">
    <citation type="journal article" date="2010" name="Proc. Natl. Acad. Sci. U.S.A.">
        <title>Insights into evolution of multicellular fungi from the assembled chromosomes of the mushroom Coprinopsis cinerea (Coprinus cinereus).</title>
        <authorList>
            <person name="Stajich J.E."/>
            <person name="Wilke S.K."/>
            <person name="Ahren D."/>
            <person name="Au C.H."/>
            <person name="Birren B.W."/>
            <person name="Borodovsky M."/>
            <person name="Burns C."/>
            <person name="Canback B."/>
            <person name="Casselton L.A."/>
            <person name="Cheng C.K."/>
            <person name="Deng J."/>
            <person name="Dietrich F.S."/>
            <person name="Fargo D.C."/>
            <person name="Farman M.L."/>
            <person name="Gathman A.C."/>
            <person name="Goldberg J."/>
            <person name="Guigo R."/>
            <person name="Hoegger P.J."/>
            <person name="Hooker J.B."/>
            <person name="Huggins A."/>
            <person name="James T.Y."/>
            <person name="Kamada T."/>
            <person name="Kilaru S."/>
            <person name="Kodira C."/>
            <person name="Kues U."/>
            <person name="Kupfer D."/>
            <person name="Kwan H.S."/>
            <person name="Lomsadze A."/>
            <person name="Li W."/>
            <person name="Lilly W.W."/>
            <person name="Ma L.J."/>
            <person name="Mackey A.J."/>
            <person name="Manning G."/>
            <person name="Martin F."/>
            <person name="Muraguchi H."/>
            <person name="Natvig D.O."/>
            <person name="Palmerini H."/>
            <person name="Ramesh M.A."/>
            <person name="Rehmeyer C.J."/>
            <person name="Roe B.A."/>
            <person name="Shenoy N."/>
            <person name="Stanke M."/>
            <person name="Ter-Hovhannisyan V."/>
            <person name="Tunlid A."/>
            <person name="Velagapudi R."/>
            <person name="Vision T.J."/>
            <person name="Zeng Q."/>
            <person name="Zolan M.E."/>
            <person name="Pukkila P.J."/>
        </authorList>
    </citation>
    <scope>NUCLEOTIDE SEQUENCE [LARGE SCALE GENOMIC DNA]</scope>
    <source>
        <strain evidence="3">Okayama-7 / 130 / ATCC MYA-4618 / FGSC 9003</strain>
    </source>
</reference>
<evidence type="ECO:0000313" key="3">
    <source>
        <dbReference type="Proteomes" id="UP000001861"/>
    </source>
</evidence>
<accession>A8PEQ9</accession>
<dbReference type="InterPro" id="IPR029058">
    <property type="entry name" value="AB_hydrolase_fold"/>
</dbReference>
<dbReference type="SUPFAM" id="SSF53474">
    <property type="entry name" value="alpha/beta-Hydrolases"/>
    <property type="match status" value="1"/>
</dbReference>
<dbReference type="RefSeq" id="XP_001840823.2">
    <property type="nucleotide sequence ID" value="XM_001840771.2"/>
</dbReference>
<dbReference type="STRING" id="240176.A8PEQ9"/>
<gene>
    <name evidence="2" type="ORF">CC1G_03052</name>
</gene>
<evidence type="ECO:0000313" key="2">
    <source>
        <dbReference type="EMBL" id="EAU80876.2"/>
    </source>
</evidence>
<proteinExistence type="predicted"/>
<dbReference type="InParanoid" id="A8PEQ9"/>
<dbReference type="KEGG" id="cci:CC1G_03052"/>
<dbReference type="HOGENOM" id="CLU_1288843_0_0_1"/>
<dbReference type="GeneID" id="6017478"/>
<sequence>MRRCAVWGWIVPYLLDENENFHASGEKPQPRPTLDYPTPCSGCTESPRPDEIKKVIVGDSKELKPIHAVIGVSQGGACALAFGASYPLSSGSPDTTVRKTKAIIACDTSARTPAGNRDAWKERVGLVLGGAGLDDTQSVGLSRLADVTLPRWFPPASPLTPSRAALVRKVVEEIPVEGLFEGKELKVLLAAGSLDGNGKVGEGLKGLADKWGRA</sequence>
<name>A8PEQ9_COPC7</name>
<dbReference type="OrthoDB" id="9998495at2759"/>
<keyword evidence="3" id="KW-1185">Reference proteome</keyword>
<dbReference type="GO" id="GO:0016787">
    <property type="term" value="F:hydrolase activity"/>
    <property type="evidence" value="ECO:0007669"/>
    <property type="project" value="UniProtKB-KW"/>
</dbReference>
<keyword evidence="2" id="KW-0378">Hydrolase</keyword>
<protein>
    <submittedName>
        <fullName evidence="2">Alpha/beta hydrolase</fullName>
    </submittedName>
</protein>
<dbReference type="VEuPathDB" id="FungiDB:CC1G_03052"/>
<comment type="caution">
    <text evidence="2">The sequence shown here is derived from an EMBL/GenBank/DDBJ whole genome shotgun (WGS) entry which is preliminary data.</text>
</comment>